<comment type="similarity">
    <text evidence="1">Belongs to the CCDC53 family.</text>
</comment>
<dbReference type="GO" id="GO:0030041">
    <property type="term" value="P:actin filament polymerization"/>
    <property type="evidence" value="ECO:0007669"/>
    <property type="project" value="TreeGrafter"/>
</dbReference>
<feature type="compositionally biased region" description="Polar residues" evidence="4">
    <location>
        <begin position="444"/>
        <end position="454"/>
    </location>
</feature>
<feature type="region of interest" description="Disordered" evidence="4">
    <location>
        <begin position="874"/>
        <end position="901"/>
    </location>
</feature>
<evidence type="ECO:0000256" key="1">
    <source>
        <dbReference type="ARBA" id="ARBA00006290"/>
    </source>
</evidence>
<dbReference type="GO" id="GO:0006887">
    <property type="term" value="P:exocytosis"/>
    <property type="evidence" value="ECO:0007669"/>
    <property type="project" value="TreeGrafter"/>
</dbReference>
<feature type="region of interest" description="Disordered" evidence="4">
    <location>
        <begin position="234"/>
        <end position="258"/>
    </location>
</feature>
<gene>
    <name evidence="6" type="ORF">EI555_005277</name>
</gene>
<feature type="compositionally biased region" description="Polar residues" evidence="4">
    <location>
        <begin position="950"/>
        <end position="968"/>
    </location>
</feature>
<protein>
    <recommendedName>
        <fullName evidence="2">WASH complex subunit 3</fullName>
    </recommendedName>
    <alternativeName>
        <fullName evidence="3">Coiled-coil domain-containing protein 53</fullName>
    </alternativeName>
</protein>
<accession>A0A4U1EI14</accession>
<sequence length="968" mass="106501">MDDFQLMVLSNTAACFIKRQSNPHSSARDRRLPRKPSTITLEAGCSNGPSTEKGVHPWMHLEQVICGDSIVTTTISIMIITVNTVFFFIIIIVIAFSLHTLKYYAIGTCSVALSISIRPDITPHQPRLVPQPHHGPCIPSCDPEMHFPEATIVLFDLPLTRAGETRADQLKTNPRWVINSSTGHQCIHKPQFVIPTQTGTLSKLRGTGPQKAREFANLIFVMALMREPTKQLQTEVSGGKDTWLPPKAPGEAEGHSNEADDFLEDGIRSPAGFAAWRFDERFEEGGGIQGLALHILLTISLRDLAQLLGSWSLPQLIFLAKPGGPEVFTSPQTCKPDPGTDEVYQSHVQIPNSLQLPFTPTREGNVQAGRILLAEQGVTWRREAGPKVCEEKLAELSLRMQQVETTLNILDAKLSSIPELDDVIFEASPIRVTRITNETRSETTSEQSQNNLQDSGPRESEVTPENSSTVAKDIRYARYLRMAQLRRMLIKGVESLILSMNQPHFSLLKSNGVRRMILELDGDPSPGPFPGKFSFNIILSYGGARCDYEEDRGTETDQDSPPALGTREPRNRLELCRSPADTAVESPEFTFQWSPVEPTGVRVRLALKAQERPCDTDGFGDRHEKGQDVMTMTEEEPDGFMATGVALGRGVQGAVLRSPSVPSGDLTDLRPTRQERKPVNKATIKYCQEKTHMMSAMDRSFMDQSTLQKDEQLGLSFMDGHGYSPRGPCSLLGPHVTYDQEMTQGFPCITKGCGEEDRSTAGLAQGHLRQQLSAAEGGLQGQAGPRQLRGSGSFRLEERAGLMALPGWFHVMVSPVCTLTLCVLQDGLHPKCSHPGSLHLIPNPGSDAALGKGQKAPAPSESGGMMIEELIIGKPHLPPRGPEQSKRTSPAEPNIQATERGRNRKLSFRWAAVQILLPVTQGALILTVKSNCRMKKKKEEEEKKKKKETIVNSDDVGSQRQSTVVGSD</sequence>
<evidence type="ECO:0000313" key="6">
    <source>
        <dbReference type="EMBL" id="TKC35798.1"/>
    </source>
</evidence>
<evidence type="ECO:0000256" key="2">
    <source>
        <dbReference type="ARBA" id="ARBA00013578"/>
    </source>
</evidence>
<name>A0A4U1EI14_MONMO</name>
<dbReference type="EMBL" id="RWIC01001435">
    <property type="protein sequence ID" value="TKC35798.1"/>
    <property type="molecule type" value="Genomic_DNA"/>
</dbReference>
<feature type="transmembrane region" description="Helical" evidence="5">
    <location>
        <begin position="77"/>
        <end position="98"/>
    </location>
</feature>
<dbReference type="PANTHER" id="PTHR13015:SF0">
    <property type="entry name" value="WASH COMPLEX SUBUNIT 3"/>
    <property type="match status" value="1"/>
</dbReference>
<dbReference type="Proteomes" id="UP000308365">
    <property type="component" value="Unassembled WGS sequence"/>
</dbReference>
<feature type="region of interest" description="Disordered" evidence="4">
    <location>
        <begin position="934"/>
        <end position="968"/>
    </location>
</feature>
<keyword evidence="5" id="KW-0812">Transmembrane</keyword>
<feature type="region of interest" description="Disordered" evidence="4">
    <location>
        <begin position="549"/>
        <end position="570"/>
    </location>
</feature>
<reference evidence="7" key="1">
    <citation type="journal article" date="2019" name="IScience">
        <title>Narwhal Genome Reveals Long-Term Low Genetic Diversity despite Current Large Abundance Size.</title>
        <authorList>
            <person name="Westbury M.V."/>
            <person name="Petersen B."/>
            <person name="Garde E."/>
            <person name="Heide-Jorgensen M.P."/>
            <person name="Lorenzen E.D."/>
        </authorList>
    </citation>
    <scope>NUCLEOTIDE SEQUENCE [LARGE SCALE GENOMIC DNA]</scope>
</reference>
<dbReference type="GO" id="GO:0071203">
    <property type="term" value="C:WASH complex"/>
    <property type="evidence" value="ECO:0007669"/>
    <property type="project" value="InterPro"/>
</dbReference>
<proteinExistence type="inferred from homology"/>
<organism evidence="6 7">
    <name type="scientific">Monodon monoceros</name>
    <name type="common">Narwhal</name>
    <name type="synonym">Ceratodon monodon</name>
    <dbReference type="NCBI Taxonomy" id="40151"/>
    <lineage>
        <taxon>Eukaryota</taxon>
        <taxon>Metazoa</taxon>
        <taxon>Chordata</taxon>
        <taxon>Craniata</taxon>
        <taxon>Vertebrata</taxon>
        <taxon>Euteleostomi</taxon>
        <taxon>Mammalia</taxon>
        <taxon>Eutheria</taxon>
        <taxon>Laurasiatheria</taxon>
        <taxon>Artiodactyla</taxon>
        <taxon>Whippomorpha</taxon>
        <taxon>Cetacea</taxon>
        <taxon>Odontoceti</taxon>
        <taxon>Monodontidae</taxon>
        <taxon>Monodon</taxon>
    </lineage>
</organism>
<dbReference type="AlphaFoldDB" id="A0A4U1EI14"/>
<evidence type="ECO:0000256" key="4">
    <source>
        <dbReference type="SAM" id="MobiDB-lite"/>
    </source>
</evidence>
<feature type="compositionally biased region" description="Acidic residues" evidence="4">
    <location>
        <begin position="549"/>
        <end position="558"/>
    </location>
</feature>
<keyword evidence="5" id="KW-0472">Membrane</keyword>
<dbReference type="PANTHER" id="PTHR13015">
    <property type="entry name" value="PROTEIN AD-016-RELATED"/>
    <property type="match status" value="1"/>
</dbReference>
<evidence type="ECO:0000256" key="5">
    <source>
        <dbReference type="SAM" id="Phobius"/>
    </source>
</evidence>
<dbReference type="InterPro" id="IPR019309">
    <property type="entry name" value="WASHC3"/>
</dbReference>
<evidence type="ECO:0000256" key="3">
    <source>
        <dbReference type="ARBA" id="ARBA00030721"/>
    </source>
</evidence>
<comment type="caution">
    <text evidence="6">The sequence shown here is derived from an EMBL/GenBank/DDBJ whole genome shotgun (WGS) entry which is preliminary data.</text>
</comment>
<feature type="non-terminal residue" evidence="6">
    <location>
        <position position="968"/>
    </location>
</feature>
<feature type="transmembrane region" description="Helical" evidence="5">
    <location>
        <begin position="908"/>
        <end position="928"/>
    </location>
</feature>
<feature type="region of interest" description="Disordered" evidence="4">
    <location>
        <begin position="435"/>
        <end position="468"/>
    </location>
</feature>
<dbReference type="Pfam" id="PF10152">
    <property type="entry name" value="CCDC53"/>
    <property type="match status" value="1"/>
</dbReference>
<keyword evidence="5" id="KW-1133">Transmembrane helix</keyword>
<evidence type="ECO:0000313" key="7">
    <source>
        <dbReference type="Proteomes" id="UP000308365"/>
    </source>
</evidence>